<dbReference type="InterPro" id="IPR005531">
    <property type="entry name" value="Asp23"/>
</dbReference>
<evidence type="ECO:0000313" key="2">
    <source>
        <dbReference type="EMBL" id="TLP96217.1"/>
    </source>
</evidence>
<reference evidence="2 3" key="1">
    <citation type="submission" date="2019-05" db="EMBL/GenBank/DDBJ databases">
        <title>Nesterenkonia sp. GY074 isolated from the Southern Atlantic Ocean.</title>
        <authorList>
            <person name="Zhang G."/>
        </authorList>
    </citation>
    <scope>NUCLEOTIDE SEQUENCE [LARGE SCALE GENOMIC DNA]</scope>
    <source>
        <strain evidence="2 3">GY074</strain>
    </source>
</reference>
<dbReference type="OrthoDB" id="3217325at2"/>
<evidence type="ECO:0000256" key="1">
    <source>
        <dbReference type="ARBA" id="ARBA00005721"/>
    </source>
</evidence>
<evidence type="ECO:0000313" key="3">
    <source>
        <dbReference type="Proteomes" id="UP000310458"/>
    </source>
</evidence>
<accession>A0A5R9BB82</accession>
<dbReference type="EMBL" id="VAVZ01000024">
    <property type="protein sequence ID" value="TLP96217.1"/>
    <property type="molecule type" value="Genomic_DNA"/>
</dbReference>
<dbReference type="Proteomes" id="UP000310458">
    <property type="component" value="Unassembled WGS sequence"/>
</dbReference>
<proteinExistence type="inferred from homology"/>
<keyword evidence="3" id="KW-1185">Reference proteome</keyword>
<dbReference type="Pfam" id="PF03780">
    <property type="entry name" value="Asp23"/>
    <property type="match status" value="1"/>
</dbReference>
<comment type="similarity">
    <text evidence="1">Belongs to the asp23 family.</text>
</comment>
<name>A0A5R9BB82_9MICC</name>
<comment type="caution">
    <text evidence="2">The sequence shown here is derived from an EMBL/GenBank/DDBJ whole genome shotgun (WGS) entry which is preliminary data.</text>
</comment>
<dbReference type="RefSeq" id="WP_138253304.1">
    <property type="nucleotide sequence ID" value="NZ_VAVZ01000024.1"/>
</dbReference>
<dbReference type="AlphaFoldDB" id="A0A5R9BB82"/>
<gene>
    <name evidence="2" type="ORF">FEF26_09515</name>
</gene>
<sequence length="121" mass="13167">MSQATQATGRLTVKEAAVEKTAAYLAEQLEGVSATNRLSLRGFNSGTGERKRPKVEVEISGNIAGITVHLALPYPAPLRDLTEKARTHITTEVQRLTGVSVSWVDVRITQLHISSSERTLQ</sequence>
<protein>
    <submittedName>
        <fullName evidence="2">Asp23/Gls24 family envelope stress response protein</fullName>
    </submittedName>
</protein>
<organism evidence="2 3">
    <name type="scientific">Nesterenkonia salmonea</name>
    <dbReference type="NCBI Taxonomy" id="1804987"/>
    <lineage>
        <taxon>Bacteria</taxon>
        <taxon>Bacillati</taxon>
        <taxon>Actinomycetota</taxon>
        <taxon>Actinomycetes</taxon>
        <taxon>Micrococcales</taxon>
        <taxon>Micrococcaceae</taxon>
        <taxon>Nesterenkonia</taxon>
    </lineage>
</organism>